<dbReference type="GO" id="GO:0016747">
    <property type="term" value="F:acyltransferase activity, transferring groups other than amino-acyl groups"/>
    <property type="evidence" value="ECO:0007669"/>
    <property type="project" value="InterPro"/>
</dbReference>
<proteinExistence type="predicted"/>
<dbReference type="VEuPathDB" id="VectorBase:ADAC100452"/>
<reference evidence="2" key="2">
    <citation type="submission" date="2020-03" db="UniProtKB">
        <authorList>
            <consortium name="EnsemblMetazoa"/>
        </authorList>
    </citation>
    <scope>IDENTIFICATION</scope>
</reference>
<dbReference type="AlphaFoldDB" id="A0A675B308"/>
<dbReference type="EnsemblMetazoa" id="ADAC100452-RA">
    <property type="protein sequence ID" value="ADAC100452-PA"/>
    <property type="gene ID" value="ADAC100452"/>
</dbReference>
<name>A0A675B308_ANODA</name>
<dbReference type="Pfam" id="PF01757">
    <property type="entry name" value="Acyl_transf_3"/>
    <property type="match status" value="1"/>
</dbReference>
<dbReference type="PANTHER" id="PTHR11161">
    <property type="entry name" value="O-ACYLTRANSFERASE"/>
    <property type="match status" value="1"/>
</dbReference>
<sequence>MNRCLSIVGAWLLLCLSFVSEVQAEESIRLPKIFDYDDWESCSNSSDYCYAKTLLRVDQFPAGVVVPDTESTDRIIYNHRRHVLEFGVCISKCLDEVSGLSEADRRALDHPAIHVNYSFHIPSNVFSTMVVDDRRYSSLVNVCINKRLRAEYNISGHTTLEYCRRPRSSPPLPFTFLELSFIAITLTLVIVPLIATLIDVCSPSDKNKIKTAAKSNHNQHKRDKWVMAFSIRQNWNRLLAQPKTDLQHELLHIDGLRVALQHLLIVIHSVGMAMIVPTQNYGELEGFLNHYPLLAYITTNAILVQIFFTIGGYLLSVNFLRDTRTQSIDAQYVMKKVLNRLLRLLPVYWYFLLFSVSVNVRFDTNLSGFRLFTVENAFCRRNAWSNMLFINNLAWPEEMCLIHTWYLAADLQLFLLALAVLVMVHRWPKSCGIVFMVGTLFSLWMPAYITHVDKLHPVFPFKLSEAKLFLIYDRWIRKIHMPSYVNTGSYLAGLIAGYLHDRVSNHKLQLNALPLYRVANRLITPFLVIVLFSSGIWYTIDVPKPSLWVTLYSAVYRNVLGVFVAICFLRSINAPKGLFRRILSLKLLTTLGKLTYSVYVLHDVVIRLVQLNVPLGAAISIKKVFSFVYLINTAAFAGGLLVFLFVEQPMVQLLKPIIDRTCSRSNKRKDN</sequence>
<evidence type="ECO:0000259" key="1">
    <source>
        <dbReference type="Pfam" id="PF01757"/>
    </source>
</evidence>
<evidence type="ECO:0000313" key="3">
    <source>
        <dbReference type="Proteomes" id="UP000000673"/>
    </source>
</evidence>
<protein>
    <recommendedName>
        <fullName evidence="1">Acyltransferase 3 domain-containing protein</fullName>
    </recommendedName>
</protein>
<keyword evidence="3" id="KW-1185">Reference proteome</keyword>
<dbReference type="InterPro" id="IPR002656">
    <property type="entry name" value="Acyl_transf_3_dom"/>
</dbReference>
<reference evidence="3" key="1">
    <citation type="journal article" date="2010" name="BMC Genomics">
        <title>Combination of measures distinguishes pre-miRNAs from other stem-loops in the genome of the newly sequenced Anopheles darlingi.</title>
        <authorList>
            <person name="Mendes N.D."/>
            <person name="Freitas A.T."/>
            <person name="Vasconcelos A.T."/>
            <person name="Sagot M.F."/>
        </authorList>
    </citation>
    <scope>NUCLEOTIDE SEQUENCE</scope>
</reference>
<dbReference type="PANTHER" id="PTHR11161:SF22">
    <property type="entry name" value="ACYLTRANSFERASE 3 DOMAIN-CONTAINING PROTEIN-RELATED"/>
    <property type="match status" value="1"/>
</dbReference>
<dbReference type="InterPro" id="IPR052728">
    <property type="entry name" value="O2_lipid_transport_reg"/>
</dbReference>
<organism evidence="2 3">
    <name type="scientific">Anopheles darlingi</name>
    <name type="common">Mosquito</name>
    <dbReference type="NCBI Taxonomy" id="43151"/>
    <lineage>
        <taxon>Eukaryota</taxon>
        <taxon>Metazoa</taxon>
        <taxon>Ecdysozoa</taxon>
        <taxon>Arthropoda</taxon>
        <taxon>Hexapoda</taxon>
        <taxon>Insecta</taxon>
        <taxon>Pterygota</taxon>
        <taxon>Neoptera</taxon>
        <taxon>Endopterygota</taxon>
        <taxon>Diptera</taxon>
        <taxon>Nematocera</taxon>
        <taxon>Culicoidea</taxon>
        <taxon>Culicidae</taxon>
        <taxon>Anophelinae</taxon>
        <taxon>Anopheles</taxon>
    </lineage>
</organism>
<feature type="domain" description="Acyltransferase 3" evidence="1">
    <location>
        <begin position="253"/>
        <end position="636"/>
    </location>
</feature>
<dbReference type="Proteomes" id="UP000000673">
    <property type="component" value="Unassembled WGS sequence"/>
</dbReference>
<evidence type="ECO:0000313" key="2">
    <source>
        <dbReference type="EnsemblMetazoa" id="ADAC100452-PA"/>
    </source>
</evidence>
<dbReference type="VEuPathDB" id="VectorBase:ADAR2_005827"/>
<accession>A0A675B308</accession>